<reference evidence="8 9" key="1">
    <citation type="journal article" date="2018" name="MBio">
        <title>Comparative Genomics Reveals the Core Gene Toolbox for the Fungus-Insect Symbiosis.</title>
        <authorList>
            <person name="Wang Y."/>
            <person name="Stata M."/>
            <person name="Wang W."/>
            <person name="Stajich J.E."/>
            <person name="White M.M."/>
            <person name="Moncalvo J.M."/>
        </authorList>
    </citation>
    <scope>NUCLEOTIDE SEQUENCE [LARGE SCALE GENOMIC DNA]</scope>
    <source>
        <strain evidence="8 9">SWE-8-4</strain>
    </source>
</reference>
<dbReference type="InterPro" id="IPR006603">
    <property type="entry name" value="PQ-loop_rpt"/>
</dbReference>
<dbReference type="EMBL" id="MBFR01000055">
    <property type="protein sequence ID" value="PVU95496.1"/>
    <property type="molecule type" value="Genomic_DNA"/>
</dbReference>
<protein>
    <submittedName>
        <fullName evidence="8">Uncharacterized protein</fullName>
    </submittedName>
</protein>
<evidence type="ECO:0000256" key="3">
    <source>
        <dbReference type="ARBA" id="ARBA00022989"/>
    </source>
</evidence>
<comment type="caution">
    <text evidence="8">The sequence shown here is derived from an EMBL/GenBank/DDBJ whole genome shotgun (WGS) entry which is preliminary data.</text>
</comment>
<keyword evidence="3 7" id="KW-1133">Transmembrane helix</keyword>
<name>A0A2T9YT70_9FUNG</name>
<evidence type="ECO:0000256" key="6">
    <source>
        <dbReference type="ARBA" id="ARBA00050768"/>
    </source>
</evidence>
<evidence type="ECO:0000313" key="8">
    <source>
        <dbReference type="EMBL" id="PVU95496.1"/>
    </source>
</evidence>
<dbReference type="GO" id="GO:0034486">
    <property type="term" value="P:vacuolar transmembrane transport"/>
    <property type="evidence" value="ECO:0007669"/>
    <property type="project" value="UniProtKB-ARBA"/>
</dbReference>
<feature type="transmembrane region" description="Helical" evidence="7">
    <location>
        <begin position="233"/>
        <end position="257"/>
    </location>
</feature>
<proteinExistence type="inferred from homology"/>
<dbReference type="OrthoDB" id="8048523at2759"/>
<dbReference type="GO" id="GO:0098852">
    <property type="term" value="C:lytic vacuole membrane"/>
    <property type="evidence" value="ECO:0007669"/>
    <property type="project" value="UniProtKB-ARBA"/>
</dbReference>
<dbReference type="PANTHER" id="PTHR16201:SF44">
    <property type="entry name" value="SEVEN TRANSMEMBRANE PROTEIN 1"/>
    <property type="match status" value="1"/>
</dbReference>
<accession>A0A2T9YT70</accession>
<dbReference type="InterPro" id="IPR051415">
    <property type="entry name" value="LAAT-1"/>
</dbReference>
<feature type="transmembrane region" description="Helical" evidence="7">
    <location>
        <begin position="69"/>
        <end position="93"/>
    </location>
</feature>
<dbReference type="GO" id="GO:0015174">
    <property type="term" value="F:basic amino acid transmembrane transporter activity"/>
    <property type="evidence" value="ECO:0007669"/>
    <property type="project" value="UniProtKB-ARBA"/>
</dbReference>
<comment type="catalytic activity">
    <reaction evidence="6">
        <text>L-histidine(out) + L-arginine(in) = L-histidine(in) + L-arginine(out)</text>
        <dbReference type="Rhea" id="RHEA:71063"/>
        <dbReference type="ChEBI" id="CHEBI:32682"/>
        <dbReference type="ChEBI" id="CHEBI:57595"/>
    </reaction>
</comment>
<evidence type="ECO:0000313" key="9">
    <source>
        <dbReference type="Proteomes" id="UP000245383"/>
    </source>
</evidence>
<gene>
    <name evidence="8" type="ORF">BB561_001788</name>
</gene>
<comment type="similarity">
    <text evidence="5">Belongs to the laat-1 family.</text>
</comment>
<dbReference type="FunFam" id="1.20.1280.290:FF:000009">
    <property type="entry name" value="PQ loop repeat family protein"/>
    <property type="match status" value="1"/>
</dbReference>
<evidence type="ECO:0000256" key="7">
    <source>
        <dbReference type="SAM" id="Phobius"/>
    </source>
</evidence>
<dbReference type="AlphaFoldDB" id="A0A2T9YT70"/>
<dbReference type="SMART" id="SM00679">
    <property type="entry name" value="CTNS"/>
    <property type="match status" value="2"/>
</dbReference>
<evidence type="ECO:0000256" key="4">
    <source>
        <dbReference type="ARBA" id="ARBA00023136"/>
    </source>
</evidence>
<organism evidence="8 9">
    <name type="scientific">Smittium simulii</name>
    <dbReference type="NCBI Taxonomy" id="133385"/>
    <lineage>
        <taxon>Eukaryota</taxon>
        <taxon>Fungi</taxon>
        <taxon>Fungi incertae sedis</taxon>
        <taxon>Zoopagomycota</taxon>
        <taxon>Kickxellomycotina</taxon>
        <taxon>Harpellomycetes</taxon>
        <taxon>Harpellales</taxon>
        <taxon>Legeriomycetaceae</taxon>
        <taxon>Smittium</taxon>
    </lineage>
</organism>
<keyword evidence="2 7" id="KW-0812">Transmembrane</keyword>
<evidence type="ECO:0000256" key="5">
    <source>
        <dbReference type="ARBA" id="ARBA00038039"/>
    </source>
</evidence>
<keyword evidence="4 7" id="KW-0472">Membrane</keyword>
<dbReference type="STRING" id="133385.A0A2T9YT70"/>
<feature type="transmembrane region" description="Helical" evidence="7">
    <location>
        <begin position="12"/>
        <end position="34"/>
    </location>
</feature>
<dbReference type="Pfam" id="PF04193">
    <property type="entry name" value="PQ-loop"/>
    <property type="match status" value="2"/>
</dbReference>
<feature type="transmembrane region" description="Helical" evidence="7">
    <location>
        <begin position="203"/>
        <end position="221"/>
    </location>
</feature>
<dbReference type="Proteomes" id="UP000245383">
    <property type="component" value="Unassembled WGS sequence"/>
</dbReference>
<evidence type="ECO:0000256" key="2">
    <source>
        <dbReference type="ARBA" id="ARBA00022692"/>
    </source>
</evidence>
<feature type="transmembrane region" description="Helical" evidence="7">
    <location>
        <begin position="164"/>
        <end position="183"/>
    </location>
</feature>
<feature type="transmembrane region" description="Helical" evidence="7">
    <location>
        <begin position="269"/>
        <end position="292"/>
    </location>
</feature>
<sequence length="294" mass="33079">MSLTPTTPARMLLSQILGYISLFVSAIVTLPQVYENYLNMSGESVSEVMLWIWMVADLLNFTGAFLQKIIFTAIILAAYFVLTSVVLLFQLYYYRRYSKFQKIATISSDLGIPNTASAQGSPLNSPKPGLVSQYGAIPSSCSDDDSTINQPDSALSAPQSNSSCFFKIVACVASLGFIYYFYLYLKPLLNLTLTVTQMPQLDFWPQFYGYVSAVLYSGSRIPQIMKNYKNKSCEGLSIMMFVFTIISNVAFVGSFFAESTEIDRLIINLPWILGASISPFFDFIIFFQFYIYRK</sequence>
<comment type="subcellular location">
    <subcellularLocation>
        <location evidence="1">Membrane</location>
        <topology evidence="1">Multi-pass membrane protein</topology>
    </subcellularLocation>
</comment>
<dbReference type="Gene3D" id="1.20.1280.290">
    <property type="match status" value="2"/>
</dbReference>
<keyword evidence="9" id="KW-1185">Reference proteome</keyword>
<dbReference type="PANTHER" id="PTHR16201">
    <property type="entry name" value="SEVEN TRANSMEMBRANE PROTEIN 1-RELATED"/>
    <property type="match status" value="1"/>
</dbReference>
<evidence type="ECO:0000256" key="1">
    <source>
        <dbReference type="ARBA" id="ARBA00004141"/>
    </source>
</evidence>